<dbReference type="STRING" id="45056.Lade_1946"/>
<protein>
    <submittedName>
        <fullName evidence="5">Histidine triad (HIT) protein</fullName>
    </submittedName>
</protein>
<evidence type="ECO:0000313" key="5">
    <source>
        <dbReference type="EMBL" id="KTC64652.1"/>
    </source>
</evidence>
<dbReference type="GO" id="GO:0003824">
    <property type="term" value="F:catalytic activity"/>
    <property type="evidence" value="ECO:0007669"/>
    <property type="project" value="InterPro"/>
</dbReference>
<dbReference type="PANTHER" id="PTHR46648:SF1">
    <property type="entry name" value="ADENOSINE 5'-MONOPHOSPHORAMIDASE HNT1"/>
    <property type="match status" value="1"/>
</dbReference>
<organism evidence="5 7">
    <name type="scientific">Legionella adelaidensis</name>
    <dbReference type="NCBI Taxonomy" id="45056"/>
    <lineage>
        <taxon>Bacteria</taxon>
        <taxon>Pseudomonadati</taxon>
        <taxon>Pseudomonadota</taxon>
        <taxon>Gammaproteobacteria</taxon>
        <taxon>Legionellales</taxon>
        <taxon>Legionellaceae</taxon>
        <taxon>Legionella</taxon>
    </lineage>
</organism>
<dbReference type="SUPFAM" id="SSF54197">
    <property type="entry name" value="HIT-like"/>
    <property type="match status" value="1"/>
</dbReference>
<dbReference type="EMBL" id="LR134433">
    <property type="protein sequence ID" value="VEH86120.1"/>
    <property type="molecule type" value="Genomic_DNA"/>
</dbReference>
<reference evidence="6 8" key="2">
    <citation type="submission" date="2018-12" db="EMBL/GenBank/DDBJ databases">
        <authorList>
            <consortium name="Pathogen Informatics"/>
        </authorList>
    </citation>
    <scope>NUCLEOTIDE SEQUENCE [LARGE SCALE GENOMIC DNA]</scope>
    <source>
        <strain evidence="6 8">NCTC12735</strain>
        <plasmid evidence="8">24</plasmid>
    </source>
</reference>
<dbReference type="InterPro" id="IPR011146">
    <property type="entry name" value="HIT-like"/>
</dbReference>
<dbReference type="Proteomes" id="UP000054859">
    <property type="component" value="Unassembled WGS sequence"/>
</dbReference>
<feature type="active site" description="Tele-AMP-histidine intermediate" evidence="1">
    <location>
        <position position="98"/>
    </location>
</feature>
<evidence type="ECO:0000256" key="3">
    <source>
        <dbReference type="PROSITE-ProRule" id="PRU00464"/>
    </source>
</evidence>
<dbReference type="OrthoDB" id="9784774at2"/>
<dbReference type="InterPro" id="IPR019808">
    <property type="entry name" value="Histidine_triad_CS"/>
</dbReference>
<sequence>MNIPCIVESIITRETKAFIIFEDADFISFLDHRPVFYGHTLVCPKKHYATLYDLPQELIQPFFLLVQQIGKAVELGMSAMGSFIAMNNKVSQSVPHLHVHIIPRSKGDGLKGFFWPRLTYKEEEHMLEVQQKIIQYL</sequence>
<evidence type="ECO:0000313" key="6">
    <source>
        <dbReference type="EMBL" id="VEH86120.1"/>
    </source>
</evidence>
<name>A0A0W0R0N3_9GAMM</name>
<dbReference type="Pfam" id="PF01230">
    <property type="entry name" value="HIT"/>
    <property type="match status" value="1"/>
</dbReference>
<evidence type="ECO:0000313" key="7">
    <source>
        <dbReference type="Proteomes" id="UP000054859"/>
    </source>
</evidence>
<keyword evidence="6" id="KW-0614">Plasmid</keyword>
<evidence type="ECO:0000313" key="8">
    <source>
        <dbReference type="Proteomes" id="UP000281170"/>
    </source>
</evidence>
<dbReference type="PROSITE" id="PS51084">
    <property type="entry name" value="HIT_2"/>
    <property type="match status" value="1"/>
</dbReference>
<feature type="short sequence motif" description="Histidine triad motif" evidence="2 3">
    <location>
        <begin position="96"/>
        <end position="100"/>
    </location>
</feature>
<dbReference type="InterPro" id="IPR001310">
    <property type="entry name" value="Histidine_triad_HIT"/>
</dbReference>
<dbReference type="AlphaFoldDB" id="A0A0W0R0N3"/>
<gene>
    <name evidence="6" type="primary">hit</name>
    <name evidence="5" type="ORF">Lade_1946</name>
    <name evidence="6" type="ORF">NCTC12735_01767</name>
</gene>
<dbReference type="InterPro" id="IPR036265">
    <property type="entry name" value="HIT-like_sf"/>
</dbReference>
<dbReference type="KEGG" id="ladl:NCTC12735_01767"/>
<accession>A0A0W0R0N3</accession>
<feature type="domain" description="HIT" evidence="4">
    <location>
        <begin position="6"/>
        <end position="111"/>
    </location>
</feature>
<evidence type="ECO:0000256" key="2">
    <source>
        <dbReference type="PIRSR" id="PIRSR601310-3"/>
    </source>
</evidence>
<geneLocation type="plasmid" evidence="6 8">
    <name>24</name>
</geneLocation>
<reference evidence="5 7" key="1">
    <citation type="submission" date="2015-11" db="EMBL/GenBank/DDBJ databases">
        <title>Identification of large and diverse effector repertoires of 38 Legionella species.</title>
        <authorList>
            <person name="Burstein D."/>
            <person name="Amaro F."/>
            <person name="Zusman T."/>
            <person name="Lifshitz Z."/>
            <person name="Cohen O."/>
            <person name="Gilbert J.A."/>
            <person name="Pupko T."/>
            <person name="Shuman H.A."/>
            <person name="Segal G."/>
        </authorList>
    </citation>
    <scope>NUCLEOTIDE SEQUENCE [LARGE SCALE GENOMIC DNA]</scope>
    <source>
        <strain evidence="5 7">1762-AUS-E</strain>
    </source>
</reference>
<evidence type="ECO:0000256" key="1">
    <source>
        <dbReference type="PIRSR" id="PIRSR601310-1"/>
    </source>
</evidence>
<proteinExistence type="predicted"/>
<dbReference type="GO" id="GO:0009117">
    <property type="term" value="P:nucleotide metabolic process"/>
    <property type="evidence" value="ECO:0007669"/>
    <property type="project" value="TreeGrafter"/>
</dbReference>
<dbReference type="RefSeq" id="WP_058463007.1">
    <property type="nucleotide sequence ID" value="NZ_CAAAHS010000001.1"/>
</dbReference>
<evidence type="ECO:0000259" key="4">
    <source>
        <dbReference type="PROSITE" id="PS51084"/>
    </source>
</evidence>
<dbReference type="PRINTS" id="PR00332">
    <property type="entry name" value="HISTRIAD"/>
</dbReference>
<dbReference type="PATRIC" id="fig|45056.6.peg.2007"/>
<dbReference type="PROSITE" id="PS00892">
    <property type="entry name" value="HIT_1"/>
    <property type="match status" value="1"/>
</dbReference>
<dbReference type="Gene3D" id="3.30.428.10">
    <property type="entry name" value="HIT-like"/>
    <property type="match status" value="1"/>
</dbReference>
<dbReference type="EMBL" id="LNKA01000019">
    <property type="protein sequence ID" value="KTC64652.1"/>
    <property type="molecule type" value="Genomic_DNA"/>
</dbReference>
<keyword evidence="7" id="KW-1185">Reference proteome</keyword>
<dbReference type="Proteomes" id="UP000281170">
    <property type="component" value="Plasmid 24"/>
</dbReference>
<dbReference type="PANTHER" id="PTHR46648">
    <property type="entry name" value="HIT FAMILY PROTEIN 1"/>
    <property type="match status" value="1"/>
</dbReference>